<dbReference type="Pfam" id="PF16842">
    <property type="entry name" value="RRM_occluded"/>
    <property type="match status" value="1"/>
</dbReference>
<dbReference type="GO" id="GO:0008380">
    <property type="term" value="P:RNA splicing"/>
    <property type="evidence" value="ECO:0007669"/>
    <property type="project" value="UniProtKB-KW"/>
</dbReference>
<dbReference type="STRING" id="1448308.A0A2T2NRN0"/>
<dbReference type="InterPro" id="IPR031766">
    <property type="entry name" value="RRM_occluded"/>
</dbReference>
<evidence type="ECO:0000256" key="8">
    <source>
        <dbReference type="ARBA" id="ARBA00093627"/>
    </source>
</evidence>
<dbReference type="EMBL" id="KZ678134">
    <property type="protein sequence ID" value="PSN67748.1"/>
    <property type="molecule type" value="Genomic_DNA"/>
</dbReference>
<dbReference type="GO" id="GO:0005688">
    <property type="term" value="C:U6 snRNP"/>
    <property type="evidence" value="ECO:0007669"/>
    <property type="project" value="UniProtKB-ARBA"/>
</dbReference>
<keyword evidence="4 9" id="KW-0694">RNA-binding</keyword>
<keyword evidence="3" id="KW-0677">Repeat</keyword>
<dbReference type="SMART" id="SM00386">
    <property type="entry name" value="HAT"/>
    <property type="match status" value="4"/>
</dbReference>
<dbReference type="FunFam" id="1.25.40.10:FF:000632">
    <property type="entry name" value="Pre-mRNA splicing factor (Prp24), putative"/>
    <property type="match status" value="1"/>
</dbReference>
<dbReference type="GO" id="GO:0003723">
    <property type="term" value="F:RNA binding"/>
    <property type="evidence" value="ECO:0007669"/>
    <property type="project" value="UniProtKB-UniRule"/>
</dbReference>
<feature type="region of interest" description="Disordered" evidence="10">
    <location>
        <begin position="792"/>
        <end position="844"/>
    </location>
</feature>
<dbReference type="Gene3D" id="3.30.70.330">
    <property type="match status" value="4"/>
</dbReference>
<feature type="compositionally biased region" description="Basic and acidic residues" evidence="10">
    <location>
        <begin position="1297"/>
        <end position="1328"/>
    </location>
</feature>
<keyword evidence="2" id="KW-0507">mRNA processing</keyword>
<evidence type="ECO:0000256" key="4">
    <source>
        <dbReference type="ARBA" id="ARBA00022884"/>
    </source>
</evidence>
<feature type="region of interest" description="Disordered" evidence="10">
    <location>
        <begin position="1247"/>
        <end position="1328"/>
    </location>
</feature>
<dbReference type="PANTHER" id="PTHR24012">
    <property type="entry name" value="RNA BINDING PROTEIN"/>
    <property type="match status" value="1"/>
</dbReference>
<dbReference type="InterPro" id="IPR003107">
    <property type="entry name" value="HAT"/>
</dbReference>
<dbReference type="PROSITE" id="PS50102">
    <property type="entry name" value="RRM"/>
    <property type="match status" value="3"/>
</dbReference>
<feature type="compositionally biased region" description="Low complexity" evidence="10">
    <location>
        <begin position="170"/>
        <end position="184"/>
    </location>
</feature>
<evidence type="ECO:0000256" key="1">
    <source>
        <dbReference type="ARBA" id="ARBA00004123"/>
    </source>
</evidence>
<reference evidence="12 13" key="1">
    <citation type="journal article" date="2018" name="Front. Microbiol.">
        <title>Genome-Wide Analysis of Corynespora cassiicola Leaf Fall Disease Putative Effectors.</title>
        <authorList>
            <person name="Lopez D."/>
            <person name="Ribeiro S."/>
            <person name="Label P."/>
            <person name="Fumanal B."/>
            <person name="Venisse J.S."/>
            <person name="Kohler A."/>
            <person name="de Oliveira R.R."/>
            <person name="Labutti K."/>
            <person name="Lipzen A."/>
            <person name="Lail K."/>
            <person name="Bauer D."/>
            <person name="Ohm R.A."/>
            <person name="Barry K.W."/>
            <person name="Spatafora J."/>
            <person name="Grigoriev I.V."/>
            <person name="Martin F.M."/>
            <person name="Pujade-Renaud V."/>
        </authorList>
    </citation>
    <scope>NUCLEOTIDE SEQUENCE [LARGE SCALE GENOMIC DNA]</scope>
    <source>
        <strain evidence="12 13">Philippines</strain>
    </source>
</reference>
<feature type="compositionally biased region" description="Polar residues" evidence="10">
    <location>
        <begin position="1284"/>
        <end position="1296"/>
    </location>
</feature>
<feature type="compositionally biased region" description="Polar residues" evidence="10">
    <location>
        <begin position="1"/>
        <end position="11"/>
    </location>
</feature>
<dbReference type="InterPro" id="IPR000504">
    <property type="entry name" value="RRM_dom"/>
</dbReference>
<gene>
    <name evidence="12" type="ORF">BS50DRAFT_572764</name>
</gene>
<protein>
    <recommendedName>
        <fullName evidence="8">U4/U6 snRNA-associated-splicing factor PRP24</fullName>
    </recommendedName>
</protein>
<evidence type="ECO:0000256" key="7">
    <source>
        <dbReference type="ARBA" id="ARBA00093374"/>
    </source>
</evidence>
<keyword evidence="5" id="KW-0508">mRNA splicing</keyword>
<keyword evidence="6" id="KW-0539">Nucleus</keyword>
<evidence type="ECO:0000256" key="10">
    <source>
        <dbReference type="SAM" id="MobiDB-lite"/>
    </source>
</evidence>
<feature type="region of interest" description="Disordered" evidence="10">
    <location>
        <begin position="1"/>
        <end position="193"/>
    </location>
</feature>
<dbReference type="FunFam" id="3.30.70.330:FF:000365">
    <property type="entry name" value="U4/U6 snRNA-associated-splicing factor PRP24"/>
    <property type="match status" value="1"/>
</dbReference>
<dbReference type="Proteomes" id="UP000240883">
    <property type="component" value="Unassembled WGS sequence"/>
</dbReference>
<feature type="compositionally biased region" description="Pro residues" evidence="10">
    <location>
        <begin position="16"/>
        <end position="26"/>
    </location>
</feature>
<dbReference type="SMART" id="SM00360">
    <property type="entry name" value="RRM"/>
    <property type="match status" value="4"/>
</dbReference>
<evidence type="ECO:0000256" key="2">
    <source>
        <dbReference type="ARBA" id="ARBA00022664"/>
    </source>
</evidence>
<organism evidence="12 13">
    <name type="scientific">Corynespora cassiicola Philippines</name>
    <dbReference type="NCBI Taxonomy" id="1448308"/>
    <lineage>
        <taxon>Eukaryota</taxon>
        <taxon>Fungi</taxon>
        <taxon>Dikarya</taxon>
        <taxon>Ascomycota</taxon>
        <taxon>Pezizomycotina</taxon>
        <taxon>Dothideomycetes</taxon>
        <taxon>Pleosporomycetidae</taxon>
        <taxon>Pleosporales</taxon>
        <taxon>Corynesporascaceae</taxon>
        <taxon>Corynespora</taxon>
    </lineage>
</organism>
<feature type="compositionally biased region" description="Basic residues" evidence="10">
    <location>
        <begin position="88"/>
        <end position="98"/>
    </location>
</feature>
<feature type="compositionally biased region" description="Basic and acidic residues" evidence="10">
    <location>
        <begin position="1114"/>
        <end position="1140"/>
    </location>
</feature>
<feature type="domain" description="RRM" evidence="11">
    <location>
        <begin position="1035"/>
        <end position="1112"/>
    </location>
</feature>
<dbReference type="Pfam" id="PF00076">
    <property type="entry name" value="RRM_1"/>
    <property type="match status" value="3"/>
</dbReference>
<dbReference type="CDD" id="cd00590">
    <property type="entry name" value="RRM_SF"/>
    <property type="match status" value="1"/>
</dbReference>
<evidence type="ECO:0000256" key="5">
    <source>
        <dbReference type="ARBA" id="ARBA00023187"/>
    </source>
</evidence>
<keyword evidence="13" id="KW-1185">Reference proteome</keyword>
<dbReference type="InterPro" id="IPR012677">
    <property type="entry name" value="Nucleotide-bd_a/b_plait_sf"/>
</dbReference>
<dbReference type="InterPro" id="IPR035979">
    <property type="entry name" value="RBD_domain_sf"/>
</dbReference>
<evidence type="ECO:0000313" key="12">
    <source>
        <dbReference type="EMBL" id="PSN67748.1"/>
    </source>
</evidence>
<evidence type="ECO:0000313" key="13">
    <source>
        <dbReference type="Proteomes" id="UP000240883"/>
    </source>
</evidence>
<proteinExistence type="predicted"/>
<feature type="compositionally biased region" description="Polar residues" evidence="10">
    <location>
        <begin position="110"/>
        <end position="130"/>
    </location>
</feature>
<feature type="domain" description="RRM" evidence="11">
    <location>
        <begin position="871"/>
        <end position="944"/>
    </location>
</feature>
<dbReference type="CDD" id="cd12296">
    <property type="entry name" value="RRM1_Prp24"/>
    <property type="match status" value="1"/>
</dbReference>
<accession>A0A2T2NRN0</accession>
<dbReference type="OrthoDB" id="360390at2759"/>
<evidence type="ECO:0000259" key="11">
    <source>
        <dbReference type="PROSITE" id="PS50102"/>
    </source>
</evidence>
<feature type="domain" description="RRM" evidence="11">
    <location>
        <begin position="945"/>
        <end position="1021"/>
    </location>
</feature>
<evidence type="ECO:0000256" key="3">
    <source>
        <dbReference type="ARBA" id="ARBA00022737"/>
    </source>
</evidence>
<comment type="function">
    <text evidence="7">Functions as a recycling factor of the spliceosome, a machinery that forms on each precursor-messenger RNA (pre-mRNA) and catalyzes the removal of introns. Chaperones the re-annealing of U4 and U6 snRNAs (small nuclear RNAs) released from previous rounds of splicing, an initial step in reforming the U4/U6-U5 tri-snRNP (small nuclear ribonucleoprotein) that can reassemble into another spliceosome complex; this step involves binding U6 and facilitating the unwinding of the U6 internal stem loop, followed by base-pairing of U6 to U4.</text>
</comment>
<dbReference type="Gene3D" id="1.25.40.10">
    <property type="entry name" value="Tetratricopeptide repeat domain"/>
    <property type="match status" value="2"/>
</dbReference>
<dbReference type="GO" id="GO:0006397">
    <property type="term" value="P:mRNA processing"/>
    <property type="evidence" value="ECO:0007669"/>
    <property type="project" value="UniProtKB-KW"/>
</dbReference>
<dbReference type="InterPro" id="IPR034397">
    <property type="entry name" value="Prp24_RRM1"/>
</dbReference>
<name>A0A2T2NRN0_CORCC</name>
<feature type="region of interest" description="Disordered" evidence="10">
    <location>
        <begin position="1114"/>
        <end position="1152"/>
    </location>
</feature>
<feature type="compositionally biased region" description="Low complexity" evidence="10">
    <location>
        <begin position="99"/>
        <end position="109"/>
    </location>
</feature>
<comment type="subcellular location">
    <subcellularLocation>
        <location evidence="1">Nucleus</location>
    </subcellularLocation>
</comment>
<sequence length="1328" mass="150245">MDINSLLSPQDSPARETPPPTQPALPSPSMLHSPGKRAIRQMPSRTPSGLSQQITSSPQPQPPPQSQSQPQPHHPHAAYPQHQQHQQQHPHTHTHTQHAPHPQQQLPSPGVNNFANTNGSRNIHSATSTPPIDRQSLGSPHDARMTPPHPMHRQASTPGMDTLADLATMQHQQQAARQSYSAQRPSISLQNIPRTLSGSSATEIAMAEPSPKPRVFATLALDQQHIDYLYQLDKSLAEDPFNYYTHVSFVTILHQGMENHRTSIDPSNPRTYELLPFLREAYETLANKYPLGEVLWSYRIADEKALAQNIEDRLGVLELYKKAVSSEPYSAKLWQSNGEYITSLFACAYDHNAPEQWSEEERQFGRELFTPQLILDTWQQGADKVKYNIADSSLVWDRYLQFLEEDLERSPSKDKIAGVTKIYSDRLGQPHATWANTLSSYASFTQRYNMGSYEEAMEQAVHRNSHIKEQYSIREEFEFKLLQAAQQGNRDAEHHALTRYLKWEKKTMGIYSFHLVNALYERATLRFPVDSILWEDHIEFLIWQNDRSVDMLNVLERATLHCPWSGILWSHRILTLEEQQKGFDEIERVKHTATGTGMLEHTALEELIKVQIAWCGYLRRKAFDDPKASEDDADIAEVGIRSALELVNETGMKKYGRDWKGDPSYRLERIHIKFWLQRGNVEEARRIWDSLVPQQQDSYDFWYRYYIWEMVVWAHHAIRDSSNSGQPLNTPSMATAVLEQGMKQLNTIDQPEPIIDMFTNHCEQHESVQRVRLAAIERRRAERIVAIRRDKERAQAEETAAQATHGYPVEGSGKRKRADAVENDVAPKKSKQDDAEISPTPAAEAMTEPMRMVSEAPTDISTTHTRDREHSSIFVYDLPSDVTQTRIRQFFTDAGNVRDITLQSKKDKVTAHVEFETPEEAEYALTKQAKGFDGHDIVISRGEKSTLYVANYIKTADEEYIRKLFSPFGRILEVRFPSLKYKTNRRFAYVQFESAQYAQQATALDGNEIDGLRIVAKISDPAAKKKREEATTAGREVFVRYLNFKAKKHEVEEVFRPFGPIEHINMKTLPDGKNKGFAFVTFQDKEDANKAVAEMDGKDFWGLQLKVELAKSKAETKPGHKTTIVKDDASIPSRESKPEDGVESAEASGVAPPVRERSVAMLGVPDTIPAARIDELVKPYGLKRLTHMPANGGAILEFTTVEAVGKVELELTGKEIAPGKKIRFGTVEELKKAKAEYRPSSHLIAPTRINRPTAPARGGARGRGRGRGGIGLGHRPAGAKASAEASSNGDKSNSNADKPKNNADFREMLLSKKEDKDQKQDTADKMEE</sequence>
<evidence type="ECO:0000256" key="6">
    <source>
        <dbReference type="ARBA" id="ARBA00023242"/>
    </source>
</evidence>
<dbReference type="SUPFAM" id="SSF48452">
    <property type="entry name" value="TPR-like"/>
    <property type="match status" value="1"/>
</dbReference>
<evidence type="ECO:0000256" key="9">
    <source>
        <dbReference type="PROSITE-ProRule" id="PRU00176"/>
    </source>
</evidence>
<feature type="compositionally biased region" description="Low complexity" evidence="10">
    <location>
        <begin position="66"/>
        <end position="87"/>
    </location>
</feature>
<dbReference type="SUPFAM" id="SSF54928">
    <property type="entry name" value="RNA-binding domain, RBD"/>
    <property type="match status" value="3"/>
</dbReference>
<dbReference type="InterPro" id="IPR011990">
    <property type="entry name" value="TPR-like_helical_dom_sf"/>
</dbReference>
<feature type="compositionally biased region" description="Basic and acidic residues" evidence="10">
    <location>
        <begin position="825"/>
        <end position="834"/>
    </location>
</feature>